<dbReference type="EMBL" id="JBJQOH010000003">
    <property type="protein sequence ID" value="KAL3690761.1"/>
    <property type="molecule type" value="Genomic_DNA"/>
</dbReference>
<reference evidence="1 2" key="1">
    <citation type="submission" date="2024-09" db="EMBL/GenBank/DDBJ databases">
        <title>Chromosome-scale assembly of Riccia sorocarpa.</title>
        <authorList>
            <person name="Paukszto L."/>
        </authorList>
    </citation>
    <scope>NUCLEOTIDE SEQUENCE [LARGE SCALE GENOMIC DNA]</scope>
    <source>
        <strain evidence="1">LP-2024</strain>
        <tissue evidence="1">Aerial parts of the thallus</tissue>
    </source>
</reference>
<accession>A0ABD3HKY0</accession>
<evidence type="ECO:0000313" key="2">
    <source>
        <dbReference type="Proteomes" id="UP001633002"/>
    </source>
</evidence>
<dbReference type="Proteomes" id="UP001633002">
    <property type="component" value="Unassembled WGS sequence"/>
</dbReference>
<evidence type="ECO:0000313" key="1">
    <source>
        <dbReference type="EMBL" id="KAL3690761.1"/>
    </source>
</evidence>
<name>A0ABD3HKY0_9MARC</name>
<gene>
    <name evidence="1" type="ORF">R1sor_004412</name>
</gene>
<keyword evidence="2" id="KW-1185">Reference proteome</keyword>
<sequence length="210" mass="23467">MFTCSKSIRNLTLEILWFGSLTDSDVYNKSDIRLSEAVVKTFSEGLVQTKCLRTVGVIGRFFGVEFADAVKSAFTADVSNTSRECSFGEGNFRSLMDLLQVNIYLKVADLCWVPDGKKVLVQDAMRRDREHTAYFSVLRDAKLSLEEAKAARVFLCGDPLAESVQIPLVPLNLIFTGTFLSRVLVITTHGNNQDLRKKSSSDRGMEGYKM</sequence>
<proteinExistence type="predicted"/>
<organism evidence="1 2">
    <name type="scientific">Riccia sorocarpa</name>
    <dbReference type="NCBI Taxonomy" id="122646"/>
    <lineage>
        <taxon>Eukaryota</taxon>
        <taxon>Viridiplantae</taxon>
        <taxon>Streptophyta</taxon>
        <taxon>Embryophyta</taxon>
        <taxon>Marchantiophyta</taxon>
        <taxon>Marchantiopsida</taxon>
        <taxon>Marchantiidae</taxon>
        <taxon>Marchantiales</taxon>
        <taxon>Ricciaceae</taxon>
        <taxon>Riccia</taxon>
    </lineage>
</organism>
<protein>
    <submittedName>
        <fullName evidence="1">Uncharacterized protein</fullName>
    </submittedName>
</protein>
<comment type="caution">
    <text evidence="1">The sequence shown here is derived from an EMBL/GenBank/DDBJ whole genome shotgun (WGS) entry which is preliminary data.</text>
</comment>
<dbReference type="AlphaFoldDB" id="A0ABD3HKY0"/>